<gene>
    <name evidence="10" type="primary">lptF</name>
    <name evidence="10" type="ORF">DI563_23525</name>
</gene>
<evidence type="ECO:0000256" key="6">
    <source>
        <dbReference type="ARBA" id="ARBA00022692"/>
    </source>
</evidence>
<evidence type="ECO:0000313" key="10">
    <source>
        <dbReference type="EMBL" id="PZQ66445.1"/>
    </source>
</evidence>
<comment type="caution">
    <text evidence="10">The sequence shown here is derived from an EMBL/GenBank/DDBJ whole genome shotgun (WGS) entry which is preliminary data.</text>
</comment>
<evidence type="ECO:0000256" key="2">
    <source>
        <dbReference type="ARBA" id="ARBA00014213"/>
    </source>
</evidence>
<dbReference type="GO" id="GO:0055085">
    <property type="term" value="P:transmembrane transport"/>
    <property type="evidence" value="ECO:0007669"/>
    <property type="project" value="InterPro"/>
</dbReference>
<keyword evidence="6 9" id="KW-0812">Transmembrane</keyword>
<keyword evidence="8 9" id="KW-0472">Membrane</keyword>
<evidence type="ECO:0000256" key="4">
    <source>
        <dbReference type="ARBA" id="ARBA00022475"/>
    </source>
</evidence>
<keyword evidence="5" id="KW-0997">Cell inner membrane</keyword>
<evidence type="ECO:0000256" key="3">
    <source>
        <dbReference type="ARBA" id="ARBA00022448"/>
    </source>
</evidence>
<reference evidence="10 11" key="1">
    <citation type="submission" date="2017-08" db="EMBL/GenBank/DDBJ databases">
        <title>Infants hospitalized years apart are colonized by the same room-sourced microbial strains.</title>
        <authorList>
            <person name="Brooks B."/>
            <person name="Olm M.R."/>
            <person name="Firek B.A."/>
            <person name="Baker R."/>
            <person name="Thomas B.C."/>
            <person name="Morowitz M.J."/>
            <person name="Banfield J.F."/>
        </authorList>
    </citation>
    <scope>NUCLEOTIDE SEQUENCE [LARGE SCALE GENOMIC DNA]</scope>
    <source>
        <strain evidence="10">S2_005_003_R2_41</strain>
    </source>
</reference>
<dbReference type="NCBIfam" id="TIGR04407">
    <property type="entry name" value="LptF_YjgP"/>
    <property type="match status" value="1"/>
</dbReference>
<evidence type="ECO:0000256" key="9">
    <source>
        <dbReference type="SAM" id="Phobius"/>
    </source>
</evidence>
<dbReference type="AlphaFoldDB" id="A0A2W5PV36"/>
<dbReference type="PANTHER" id="PTHR33529">
    <property type="entry name" value="SLR0882 PROTEIN-RELATED"/>
    <property type="match status" value="1"/>
</dbReference>
<dbReference type="Pfam" id="PF03739">
    <property type="entry name" value="LptF_LptG"/>
    <property type="match status" value="1"/>
</dbReference>
<name>A0A2W5PV36_VARPD</name>
<keyword evidence="4" id="KW-1003">Cell membrane</keyword>
<dbReference type="InterPro" id="IPR030922">
    <property type="entry name" value="LptF"/>
</dbReference>
<dbReference type="GO" id="GO:0043190">
    <property type="term" value="C:ATP-binding cassette (ABC) transporter complex"/>
    <property type="evidence" value="ECO:0007669"/>
    <property type="project" value="InterPro"/>
</dbReference>
<keyword evidence="3" id="KW-0813">Transport</keyword>
<sequence>LFHSSLRKELSRSFGATLVVLVTIVMTIILIRTLGLASKGSVNPSEVFLVMAYTVLGYMPTILSLSLFIAIVGTLSRMYRDSEMVIWLAAGRGIADFVRPLFQFSWPVLLLIGALAFVGWPWANSQTQGMRDQYERRSDLDRVTPGQFQESSGRNRVFFIDKDTADGTTASNVFISSIERNLQIITTARSGQVETIGKGRYLVLSDGQRLERPLANTGLKISEFTTYGAKVGSDVAASGDAIPPRARSTMSLLGDPTPPNLGELAWRLGMILAAINFVLMALVISSVNPRVSRSGNLLFALFAFVVYYNMLNLGNSWVSSGRYGVATFVLVLHGGAALLALAWLLKRHNNWSLRSARRHRLPSTA</sequence>
<comment type="subcellular location">
    <subcellularLocation>
        <location evidence="1">Cell inner membrane</location>
        <topology evidence="1">Multi-pass membrane protein</topology>
    </subcellularLocation>
</comment>
<evidence type="ECO:0000256" key="7">
    <source>
        <dbReference type="ARBA" id="ARBA00022989"/>
    </source>
</evidence>
<evidence type="ECO:0000313" key="11">
    <source>
        <dbReference type="Proteomes" id="UP000249135"/>
    </source>
</evidence>
<accession>A0A2W5PV36</accession>
<feature type="transmembrane region" description="Helical" evidence="9">
    <location>
        <begin position="12"/>
        <end position="31"/>
    </location>
</feature>
<dbReference type="Proteomes" id="UP000249135">
    <property type="component" value="Unassembled WGS sequence"/>
</dbReference>
<proteinExistence type="predicted"/>
<evidence type="ECO:0000256" key="1">
    <source>
        <dbReference type="ARBA" id="ARBA00004429"/>
    </source>
</evidence>
<dbReference type="GO" id="GO:0015920">
    <property type="term" value="P:lipopolysaccharide transport"/>
    <property type="evidence" value="ECO:0007669"/>
    <property type="project" value="TreeGrafter"/>
</dbReference>
<protein>
    <recommendedName>
        <fullName evidence="2">Lipopolysaccharide export system permease protein LptF</fullName>
    </recommendedName>
</protein>
<dbReference type="EMBL" id="QFPP01000419">
    <property type="protein sequence ID" value="PZQ66445.1"/>
    <property type="molecule type" value="Genomic_DNA"/>
</dbReference>
<keyword evidence="7 9" id="KW-1133">Transmembrane helix</keyword>
<feature type="transmembrane region" description="Helical" evidence="9">
    <location>
        <begin position="51"/>
        <end position="75"/>
    </location>
</feature>
<organism evidence="10 11">
    <name type="scientific">Variovorax paradoxus</name>
    <dbReference type="NCBI Taxonomy" id="34073"/>
    <lineage>
        <taxon>Bacteria</taxon>
        <taxon>Pseudomonadati</taxon>
        <taxon>Pseudomonadota</taxon>
        <taxon>Betaproteobacteria</taxon>
        <taxon>Burkholderiales</taxon>
        <taxon>Comamonadaceae</taxon>
        <taxon>Variovorax</taxon>
    </lineage>
</organism>
<feature type="transmembrane region" description="Helical" evidence="9">
    <location>
        <begin position="295"/>
        <end position="311"/>
    </location>
</feature>
<feature type="transmembrane region" description="Helical" evidence="9">
    <location>
        <begin position="264"/>
        <end position="283"/>
    </location>
</feature>
<dbReference type="InterPro" id="IPR005495">
    <property type="entry name" value="LptG/LptF_permease"/>
</dbReference>
<feature type="transmembrane region" description="Helical" evidence="9">
    <location>
        <begin position="101"/>
        <end position="123"/>
    </location>
</feature>
<feature type="transmembrane region" description="Helical" evidence="9">
    <location>
        <begin position="323"/>
        <end position="345"/>
    </location>
</feature>
<feature type="non-terminal residue" evidence="10">
    <location>
        <position position="1"/>
    </location>
</feature>
<evidence type="ECO:0000256" key="8">
    <source>
        <dbReference type="ARBA" id="ARBA00023136"/>
    </source>
</evidence>
<dbReference type="PANTHER" id="PTHR33529:SF7">
    <property type="entry name" value="LIPOPOLYSACCHARIDE EXPORT SYSTEM PERMEASE PROTEIN LPTF"/>
    <property type="match status" value="1"/>
</dbReference>
<evidence type="ECO:0000256" key="5">
    <source>
        <dbReference type="ARBA" id="ARBA00022519"/>
    </source>
</evidence>